<dbReference type="Gene3D" id="3.30.1150.10">
    <property type="match status" value="1"/>
</dbReference>
<dbReference type="STRING" id="349521.HCH_00548"/>
<dbReference type="PANTHER" id="PTHR33446:SF11">
    <property type="entry name" value="TONB3"/>
    <property type="match status" value="1"/>
</dbReference>
<dbReference type="KEGG" id="hch:HCH_00548"/>
<feature type="compositionally biased region" description="Basic and acidic residues" evidence="10">
    <location>
        <begin position="57"/>
        <end position="80"/>
    </location>
</feature>
<dbReference type="SUPFAM" id="SSF74653">
    <property type="entry name" value="TolA/TonB C-terminal domain"/>
    <property type="match status" value="1"/>
</dbReference>
<dbReference type="InterPro" id="IPR037682">
    <property type="entry name" value="TonB_C"/>
</dbReference>
<dbReference type="InterPro" id="IPR051045">
    <property type="entry name" value="TonB-dependent_transducer"/>
</dbReference>
<keyword evidence="7" id="KW-0653">Protein transport</keyword>
<dbReference type="Pfam" id="PF03544">
    <property type="entry name" value="TonB_C"/>
    <property type="match status" value="1"/>
</dbReference>
<dbReference type="GO" id="GO:0015031">
    <property type="term" value="P:protein transport"/>
    <property type="evidence" value="ECO:0007669"/>
    <property type="project" value="UniProtKB-KW"/>
</dbReference>
<name>Q2SPH1_HAHCH</name>
<keyword evidence="3" id="KW-0813">Transport</keyword>
<evidence type="ECO:0000256" key="9">
    <source>
        <dbReference type="ARBA" id="ARBA00023136"/>
    </source>
</evidence>
<dbReference type="Proteomes" id="UP000000238">
    <property type="component" value="Chromosome"/>
</dbReference>
<dbReference type="GO" id="GO:0031992">
    <property type="term" value="F:energy transducer activity"/>
    <property type="evidence" value="ECO:0007669"/>
    <property type="project" value="TreeGrafter"/>
</dbReference>
<gene>
    <name evidence="12" type="ordered locus">HCH_00548</name>
</gene>
<evidence type="ECO:0000256" key="6">
    <source>
        <dbReference type="ARBA" id="ARBA00022692"/>
    </source>
</evidence>
<keyword evidence="4" id="KW-1003">Cell membrane</keyword>
<dbReference type="InterPro" id="IPR006260">
    <property type="entry name" value="TonB/TolA_C"/>
</dbReference>
<dbReference type="HOGENOM" id="CLU_052089_0_0_6"/>
<dbReference type="GO" id="GO:0098797">
    <property type="term" value="C:plasma membrane protein complex"/>
    <property type="evidence" value="ECO:0007669"/>
    <property type="project" value="TreeGrafter"/>
</dbReference>
<keyword evidence="13" id="KW-1185">Reference proteome</keyword>
<protein>
    <submittedName>
        <fullName evidence="12">Periplasmic protein TonB, links inner and outer membranes</fullName>
    </submittedName>
</protein>
<feature type="compositionally biased region" description="Basic and acidic residues" evidence="10">
    <location>
        <begin position="111"/>
        <end position="130"/>
    </location>
</feature>
<comment type="similarity">
    <text evidence="2">Belongs to the TonB family.</text>
</comment>
<evidence type="ECO:0000256" key="7">
    <source>
        <dbReference type="ARBA" id="ARBA00022927"/>
    </source>
</evidence>
<evidence type="ECO:0000313" key="13">
    <source>
        <dbReference type="Proteomes" id="UP000000238"/>
    </source>
</evidence>
<evidence type="ECO:0000256" key="3">
    <source>
        <dbReference type="ARBA" id="ARBA00022448"/>
    </source>
</evidence>
<dbReference type="EMBL" id="CP000155">
    <property type="protein sequence ID" value="ABC27453.1"/>
    <property type="molecule type" value="Genomic_DNA"/>
</dbReference>
<evidence type="ECO:0000256" key="1">
    <source>
        <dbReference type="ARBA" id="ARBA00004383"/>
    </source>
</evidence>
<sequence>MFFAIAVHAAIVLGITFTIEPERPVPLTVEVTLAQFDDKEEPEDADFLAQSNQKGSGSEEDKKELTTTEQADFRDIETHEVAQLQPEAVKPREASAERQVVANKTSNRDMSMSEKPKKDNPEEAPPEERSQLLQRSLEIASLEAKLSEQQQAYAKRPRVTRLTAVSARKTASAYYMEEWRRELERIGNINYPEEARKRKLEGKVRVAVIIEPDGQVQEINILASSGAKILDDAVIRIIRLAEPFPPFTEEMRKESDLLEIIRTFSFGERMYATDS</sequence>
<feature type="region of interest" description="Disordered" evidence="10">
    <location>
        <begin position="38"/>
        <end position="132"/>
    </location>
</feature>
<evidence type="ECO:0000259" key="11">
    <source>
        <dbReference type="PROSITE" id="PS52015"/>
    </source>
</evidence>
<evidence type="ECO:0000256" key="5">
    <source>
        <dbReference type="ARBA" id="ARBA00022519"/>
    </source>
</evidence>
<keyword evidence="6" id="KW-0812">Transmembrane</keyword>
<dbReference type="NCBIfam" id="TIGR01352">
    <property type="entry name" value="tonB_Cterm"/>
    <property type="match status" value="1"/>
</dbReference>
<evidence type="ECO:0000256" key="2">
    <source>
        <dbReference type="ARBA" id="ARBA00006555"/>
    </source>
</evidence>
<feature type="domain" description="TonB C-terminal" evidence="11">
    <location>
        <begin position="176"/>
        <end position="273"/>
    </location>
</feature>
<keyword evidence="9" id="KW-0472">Membrane</keyword>
<dbReference type="PANTHER" id="PTHR33446">
    <property type="entry name" value="PROTEIN TONB-RELATED"/>
    <property type="match status" value="1"/>
</dbReference>
<evidence type="ECO:0000256" key="8">
    <source>
        <dbReference type="ARBA" id="ARBA00022989"/>
    </source>
</evidence>
<keyword evidence="8" id="KW-1133">Transmembrane helix</keyword>
<accession>Q2SPH1</accession>
<keyword evidence="5" id="KW-0997">Cell inner membrane</keyword>
<evidence type="ECO:0000313" key="12">
    <source>
        <dbReference type="EMBL" id="ABC27453.1"/>
    </source>
</evidence>
<dbReference type="GO" id="GO:0055085">
    <property type="term" value="P:transmembrane transport"/>
    <property type="evidence" value="ECO:0007669"/>
    <property type="project" value="InterPro"/>
</dbReference>
<proteinExistence type="inferred from homology"/>
<evidence type="ECO:0000256" key="4">
    <source>
        <dbReference type="ARBA" id="ARBA00022475"/>
    </source>
</evidence>
<comment type="subcellular location">
    <subcellularLocation>
        <location evidence="1">Cell inner membrane</location>
        <topology evidence="1">Single-pass membrane protein</topology>
        <orientation evidence="1">Periplasmic side</orientation>
    </subcellularLocation>
</comment>
<organism evidence="12 13">
    <name type="scientific">Hahella chejuensis (strain KCTC 2396)</name>
    <dbReference type="NCBI Taxonomy" id="349521"/>
    <lineage>
        <taxon>Bacteria</taxon>
        <taxon>Pseudomonadati</taxon>
        <taxon>Pseudomonadota</taxon>
        <taxon>Gammaproteobacteria</taxon>
        <taxon>Oceanospirillales</taxon>
        <taxon>Hahellaceae</taxon>
        <taxon>Hahella</taxon>
    </lineage>
</organism>
<reference evidence="12 13" key="1">
    <citation type="journal article" date="2005" name="Nucleic Acids Res.">
        <title>Genomic blueprint of Hahella chejuensis, a marine microbe producing an algicidal agent.</title>
        <authorList>
            <person name="Jeong H."/>
            <person name="Yim J.H."/>
            <person name="Lee C."/>
            <person name="Choi S.-H."/>
            <person name="Park Y.K."/>
            <person name="Yoon S.H."/>
            <person name="Hur C.-G."/>
            <person name="Kang H.-Y."/>
            <person name="Kim D."/>
            <person name="Lee H.H."/>
            <person name="Park K.H."/>
            <person name="Park S.-H."/>
            <person name="Park H.-S."/>
            <person name="Lee H.K."/>
            <person name="Oh T.K."/>
            <person name="Kim J.F."/>
        </authorList>
    </citation>
    <scope>NUCLEOTIDE SEQUENCE [LARGE SCALE GENOMIC DNA]</scope>
    <source>
        <strain evidence="12 13">KCTC 2396</strain>
    </source>
</reference>
<dbReference type="eggNOG" id="COG0810">
    <property type="taxonomic scope" value="Bacteria"/>
</dbReference>
<dbReference type="AlphaFoldDB" id="Q2SPH1"/>
<dbReference type="PROSITE" id="PS52015">
    <property type="entry name" value="TONB_CTD"/>
    <property type="match status" value="1"/>
</dbReference>
<evidence type="ECO:0000256" key="10">
    <source>
        <dbReference type="SAM" id="MobiDB-lite"/>
    </source>
</evidence>